<evidence type="ECO:0000256" key="2">
    <source>
        <dbReference type="SAM" id="Phobius"/>
    </source>
</evidence>
<feature type="region of interest" description="Disordered" evidence="1">
    <location>
        <begin position="1"/>
        <end position="45"/>
    </location>
</feature>
<gene>
    <name evidence="3" type="ORF">SGA01_26880</name>
</gene>
<evidence type="ECO:0000313" key="3">
    <source>
        <dbReference type="EMBL" id="GEB57083.1"/>
    </source>
</evidence>
<keyword evidence="2" id="KW-1133">Transmembrane helix</keyword>
<feature type="transmembrane region" description="Helical" evidence="2">
    <location>
        <begin position="49"/>
        <end position="66"/>
    </location>
</feature>
<keyword evidence="2" id="KW-0472">Membrane</keyword>
<accession>A0A4Y3RK49</accession>
<proteinExistence type="predicted"/>
<name>A0A4Y3RK49_9ACTN</name>
<keyword evidence="2" id="KW-0812">Transmembrane</keyword>
<dbReference type="AlphaFoldDB" id="A0A4Y3RK49"/>
<evidence type="ECO:0000313" key="4">
    <source>
        <dbReference type="Proteomes" id="UP000315226"/>
    </source>
</evidence>
<reference evidence="3 4" key="1">
    <citation type="submission" date="2019-06" db="EMBL/GenBank/DDBJ databases">
        <title>Whole genome shotgun sequence of Streptomyces gardneri NBRC 12865.</title>
        <authorList>
            <person name="Hosoyama A."/>
            <person name="Uohara A."/>
            <person name="Ohji S."/>
            <person name="Ichikawa N."/>
        </authorList>
    </citation>
    <scope>NUCLEOTIDE SEQUENCE [LARGE SCALE GENOMIC DNA]</scope>
    <source>
        <strain evidence="3 4">NBRC 12865</strain>
    </source>
</reference>
<dbReference type="EMBL" id="BJMN01000015">
    <property type="protein sequence ID" value="GEB57083.1"/>
    <property type="molecule type" value="Genomic_DNA"/>
</dbReference>
<organism evidence="3 4">
    <name type="scientific">Streptomyces gardneri</name>
    <dbReference type="NCBI Taxonomy" id="66892"/>
    <lineage>
        <taxon>Bacteria</taxon>
        <taxon>Bacillati</taxon>
        <taxon>Actinomycetota</taxon>
        <taxon>Actinomycetes</taxon>
        <taxon>Kitasatosporales</taxon>
        <taxon>Streptomycetaceae</taxon>
        <taxon>Streptomyces</taxon>
    </lineage>
</organism>
<sequence length="83" mass="9126">MNGLDTGRMEQCHEYGWTGGGMSDEERDTESQGDVSPRRPGSLDFPDRFWTVLLALIVLGLFLYGLTRGEGGGGHSDGYTGWR</sequence>
<comment type="caution">
    <text evidence="3">The sequence shown here is derived from an EMBL/GenBank/DDBJ whole genome shotgun (WGS) entry which is preliminary data.</text>
</comment>
<dbReference type="Proteomes" id="UP000315226">
    <property type="component" value="Unassembled WGS sequence"/>
</dbReference>
<evidence type="ECO:0000256" key="1">
    <source>
        <dbReference type="SAM" id="MobiDB-lite"/>
    </source>
</evidence>
<keyword evidence="4" id="KW-1185">Reference proteome</keyword>
<protein>
    <submittedName>
        <fullName evidence="3">Uncharacterized protein</fullName>
    </submittedName>
</protein>